<reference evidence="1" key="1">
    <citation type="submission" date="2023-07" db="EMBL/GenBank/DDBJ databases">
        <title>The genome sequence of Rhodocytophaga aerolata KACC 12507.</title>
        <authorList>
            <person name="Zhang X."/>
        </authorList>
    </citation>
    <scope>NUCLEOTIDE SEQUENCE</scope>
    <source>
        <strain evidence="1">KACC 12507</strain>
    </source>
</reference>
<proteinExistence type="predicted"/>
<dbReference type="RefSeq" id="WP_302037459.1">
    <property type="nucleotide sequence ID" value="NZ_JAUKPO010000004.1"/>
</dbReference>
<organism evidence="1 2">
    <name type="scientific">Rhodocytophaga aerolata</name>
    <dbReference type="NCBI Taxonomy" id="455078"/>
    <lineage>
        <taxon>Bacteria</taxon>
        <taxon>Pseudomonadati</taxon>
        <taxon>Bacteroidota</taxon>
        <taxon>Cytophagia</taxon>
        <taxon>Cytophagales</taxon>
        <taxon>Rhodocytophagaceae</taxon>
        <taxon>Rhodocytophaga</taxon>
    </lineage>
</organism>
<protein>
    <submittedName>
        <fullName evidence="1">Uncharacterized protein</fullName>
    </submittedName>
</protein>
<keyword evidence="2" id="KW-1185">Reference proteome</keyword>
<dbReference type="EMBL" id="JAUKPO010000004">
    <property type="protein sequence ID" value="MDO1446662.1"/>
    <property type="molecule type" value="Genomic_DNA"/>
</dbReference>
<name>A0ABT8R3J0_9BACT</name>
<dbReference type="Proteomes" id="UP001168528">
    <property type="component" value="Unassembled WGS sequence"/>
</dbReference>
<evidence type="ECO:0000313" key="1">
    <source>
        <dbReference type="EMBL" id="MDO1446662.1"/>
    </source>
</evidence>
<sequence>MMINSFLFLIAFIFSAFGADQNKLVKIKLTKEIIVYLPADFTPMTDDDLANKYFTYRKPTAMYTNPDRVVDFGLNITETRWRQEDLPLLKKFYKSGIAKMYTNVNFIQDTIQTINKREYVVFEFVSELKEEEANAAQRGSAVKQYSYMQYTVKDNRVHVFNFTCPSQIRAKWQQTAHDVMQTIKIADK</sequence>
<evidence type="ECO:0000313" key="2">
    <source>
        <dbReference type="Proteomes" id="UP001168528"/>
    </source>
</evidence>
<gene>
    <name evidence="1" type="ORF">Q0590_10395</name>
</gene>
<comment type="caution">
    <text evidence="1">The sequence shown here is derived from an EMBL/GenBank/DDBJ whole genome shotgun (WGS) entry which is preliminary data.</text>
</comment>
<accession>A0ABT8R3J0</accession>